<dbReference type="AlphaFoldDB" id="A0A8H3EHB6"/>
<comment type="caution">
    <text evidence="1">The sequence shown here is derived from an EMBL/GenBank/DDBJ whole genome shotgun (WGS) entry which is preliminary data.</text>
</comment>
<name>A0A8H3EHB6_9LECA</name>
<evidence type="ECO:0000313" key="1">
    <source>
        <dbReference type="EMBL" id="CAF9905697.1"/>
    </source>
</evidence>
<gene>
    <name evidence="1" type="ORF">IMSHALPRED_003934</name>
</gene>
<dbReference type="EMBL" id="CAJPDT010000002">
    <property type="protein sequence ID" value="CAF9905697.1"/>
    <property type="molecule type" value="Genomic_DNA"/>
</dbReference>
<reference evidence="1" key="1">
    <citation type="submission" date="2021-03" db="EMBL/GenBank/DDBJ databases">
        <authorList>
            <person name="Tagirdzhanova G."/>
        </authorList>
    </citation>
    <scope>NUCLEOTIDE SEQUENCE</scope>
</reference>
<protein>
    <submittedName>
        <fullName evidence="1">Uncharacterized protein</fullName>
    </submittedName>
</protein>
<organism evidence="1 2">
    <name type="scientific">Imshaugia aleurites</name>
    <dbReference type="NCBI Taxonomy" id="172621"/>
    <lineage>
        <taxon>Eukaryota</taxon>
        <taxon>Fungi</taxon>
        <taxon>Dikarya</taxon>
        <taxon>Ascomycota</taxon>
        <taxon>Pezizomycotina</taxon>
        <taxon>Lecanoromycetes</taxon>
        <taxon>OSLEUM clade</taxon>
        <taxon>Lecanoromycetidae</taxon>
        <taxon>Lecanorales</taxon>
        <taxon>Lecanorineae</taxon>
        <taxon>Parmeliaceae</taxon>
        <taxon>Imshaugia</taxon>
    </lineage>
</organism>
<evidence type="ECO:0000313" key="2">
    <source>
        <dbReference type="Proteomes" id="UP000664534"/>
    </source>
</evidence>
<accession>A0A8H3EHB6</accession>
<sequence length="487" mass="56415">MNTLPLELLRDICDNFKGKKSTLKAVRLVNKTLADVAAPLLFQTLLVYQTPKSWEKLSSIANCEWLAPCVTKLEVAALDYLPHYLDFVDWKQYTWRSRWNDCCDQRNRAGMVSVLAEKLENQLPRQIIKPNPYTRFQTWQQYPGVRGRHNQRYHGDAASMIPKAREQVETLLPGLDSALGLVYRYGRYRYWHDGENEISDIVSRPNGPHPPLSLIPFPGLRTVEVLGAHELWKDMAWPLARANRKARETAVHVIARPNMGRMQRNVQLSLTVQLLDASEVKITRLKLHRYRDILADRRLSVPPIKHLQELMLDFPFSANYDELSESHEGEQFQLSSWLRNAEHLSTLIIVSQDPKAHKSHQFLDLIALFHETEWPKLRSIHFKETFVRPQSLLRFLSEHSQSLESIRIEKPIMSNNAWQSLAAEFQALKFSSPDCVVDIGAADPDSDKYRYEGRGIGDDRSWIHPDIWNLAPDYSWQGDGSLQYEWS</sequence>
<dbReference type="Proteomes" id="UP000664534">
    <property type="component" value="Unassembled WGS sequence"/>
</dbReference>
<proteinExistence type="predicted"/>
<keyword evidence="2" id="KW-1185">Reference proteome</keyword>
<dbReference type="OrthoDB" id="3140657at2759"/>